<comment type="similarity">
    <text evidence="1">Belongs to the eukaryotic ribosomal protein eS21 family.</text>
</comment>
<dbReference type="Gene3D" id="3.30.1230.20">
    <property type="match status" value="1"/>
</dbReference>
<accession>A0A8D2AJ40</accession>
<dbReference type="GO" id="GO:0005840">
    <property type="term" value="C:ribosome"/>
    <property type="evidence" value="ECO:0007669"/>
    <property type="project" value="UniProtKB-KW"/>
</dbReference>
<protein>
    <submittedName>
        <fullName evidence="4">Uncharacterized protein</fullName>
    </submittedName>
</protein>
<dbReference type="GO" id="GO:0006412">
    <property type="term" value="P:translation"/>
    <property type="evidence" value="ECO:0007669"/>
    <property type="project" value="InterPro"/>
</dbReference>
<keyword evidence="3" id="KW-0687">Ribonucleoprotein</keyword>
<dbReference type="OrthoDB" id="278325at2759"/>
<dbReference type="GeneTree" id="ENSGT00390000017515"/>
<reference evidence="4" key="2">
    <citation type="submission" date="2025-09" db="UniProtKB">
        <authorList>
            <consortium name="Ensembl"/>
        </authorList>
    </citation>
    <scope>IDENTIFICATION</scope>
</reference>
<keyword evidence="2" id="KW-0689">Ribosomal protein</keyword>
<name>A0A8D2AJ40_SCIVU</name>
<sequence length="67" mass="7487">MCNYGGNFMDPYVLQNCSASNHIIGAKDHVFIQMNLVKVDKVTGRFEGQFTTYAICGDICRMGDFSL</sequence>
<dbReference type="InterPro" id="IPR038579">
    <property type="entry name" value="Ribosomal_eS21_sf"/>
</dbReference>
<dbReference type="Ensembl" id="ENSSVLT00005000525.1">
    <property type="protein sequence ID" value="ENSSVLP00005000461.1"/>
    <property type="gene ID" value="ENSSVLG00005000442.1"/>
</dbReference>
<keyword evidence="5" id="KW-1185">Reference proteome</keyword>
<dbReference type="AlphaFoldDB" id="A0A8D2AJ40"/>
<dbReference type="InterPro" id="IPR001931">
    <property type="entry name" value="Ribosomal_eS21"/>
</dbReference>
<evidence type="ECO:0000256" key="3">
    <source>
        <dbReference type="ARBA" id="ARBA00023274"/>
    </source>
</evidence>
<organism evidence="4 5">
    <name type="scientific">Sciurus vulgaris</name>
    <name type="common">Eurasian red squirrel</name>
    <dbReference type="NCBI Taxonomy" id="55149"/>
    <lineage>
        <taxon>Eukaryota</taxon>
        <taxon>Metazoa</taxon>
        <taxon>Chordata</taxon>
        <taxon>Craniata</taxon>
        <taxon>Vertebrata</taxon>
        <taxon>Euteleostomi</taxon>
        <taxon>Mammalia</taxon>
        <taxon>Eutheria</taxon>
        <taxon>Euarchontoglires</taxon>
        <taxon>Glires</taxon>
        <taxon>Rodentia</taxon>
        <taxon>Sciuromorpha</taxon>
        <taxon>Sciuridae</taxon>
        <taxon>Sciurinae</taxon>
        <taxon>Sciurini</taxon>
        <taxon>Sciurus</taxon>
    </lineage>
</organism>
<evidence type="ECO:0000313" key="4">
    <source>
        <dbReference type="Ensembl" id="ENSSVLP00005000461.1"/>
    </source>
</evidence>
<dbReference type="PANTHER" id="PTHR10442">
    <property type="entry name" value="40S RIBOSOMAL PROTEIN S21"/>
    <property type="match status" value="1"/>
</dbReference>
<dbReference type="GO" id="GO:0003735">
    <property type="term" value="F:structural constituent of ribosome"/>
    <property type="evidence" value="ECO:0007669"/>
    <property type="project" value="InterPro"/>
</dbReference>
<reference evidence="4" key="1">
    <citation type="submission" date="2025-08" db="UniProtKB">
        <authorList>
            <consortium name="Ensembl"/>
        </authorList>
    </citation>
    <scope>IDENTIFICATION</scope>
</reference>
<evidence type="ECO:0000313" key="5">
    <source>
        <dbReference type="Proteomes" id="UP000694564"/>
    </source>
</evidence>
<evidence type="ECO:0000256" key="1">
    <source>
        <dbReference type="ARBA" id="ARBA00010228"/>
    </source>
</evidence>
<proteinExistence type="inferred from homology"/>
<dbReference type="Pfam" id="PF01249">
    <property type="entry name" value="Ribosomal_S21e"/>
    <property type="match status" value="1"/>
</dbReference>
<evidence type="ECO:0000256" key="2">
    <source>
        <dbReference type="ARBA" id="ARBA00022980"/>
    </source>
</evidence>
<dbReference type="GO" id="GO:1990904">
    <property type="term" value="C:ribonucleoprotein complex"/>
    <property type="evidence" value="ECO:0007669"/>
    <property type="project" value="UniProtKB-KW"/>
</dbReference>
<dbReference type="Proteomes" id="UP000694564">
    <property type="component" value="Chromosome 4"/>
</dbReference>